<sequence length="226" mass="24537">MVKRLDYYFDPLCGWCYAAAPLLQAVAEQCPDIEILLHAGGMMSGERRQPVTPTLRDYVMPHDQRIAALTGQVFSSAYFDGLLRNPHAVFDSTPPTLAVFAAAALGGSALKMLEKIQQAHYQQGRQIADFAVLLDLAAELGFTRSAFEQAMQQQATTIAAHFAQTQQDMAQHGLRGFPSLRFAEGAGIDLGPFLGQPAAFVAWIQQQAPATLPAEHGGFCRPEGCE</sequence>
<organism evidence="2 3">
    <name type="scientific">Deefgea salmonis</name>
    <dbReference type="NCBI Taxonomy" id="2875502"/>
    <lineage>
        <taxon>Bacteria</taxon>
        <taxon>Pseudomonadati</taxon>
        <taxon>Pseudomonadota</taxon>
        <taxon>Betaproteobacteria</taxon>
        <taxon>Neisseriales</taxon>
        <taxon>Chitinibacteraceae</taxon>
        <taxon>Deefgea</taxon>
    </lineage>
</organism>
<dbReference type="PANTHER" id="PTHR13887:SF51">
    <property type="entry name" value="DSBA FAMILY PROTEIN"/>
    <property type="match status" value="1"/>
</dbReference>
<evidence type="ECO:0000259" key="1">
    <source>
        <dbReference type="Pfam" id="PF01323"/>
    </source>
</evidence>
<accession>A0ABS8BNZ6</accession>
<dbReference type="Pfam" id="PF01323">
    <property type="entry name" value="DSBA"/>
    <property type="match status" value="1"/>
</dbReference>
<dbReference type="SUPFAM" id="SSF52833">
    <property type="entry name" value="Thioredoxin-like"/>
    <property type="match status" value="1"/>
</dbReference>
<feature type="domain" description="DSBA-like thioredoxin" evidence="1">
    <location>
        <begin position="5"/>
        <end position="180"/>
    </location>
</feature>
<dbReference type="InterPro" id="IPR036249">
    <property type="entry name" value="Thioredoxin-like_sf"/>
</dbReference>
<dbReference type="InterPro" id="IPR001853">
    <property type="entry name" value="DSBA-like_thioredoxin_dom"/>
</dbReference>
<proteinExistence type="predicted"/>
<dbReference type="Proteomes" id="UP001198034">
    <property type="component" value="Unassembled WGS sequence"/>
</dbReference>
<gene>
    <name evidence="2" type="ORF">LG219_14420</name>
</gene>
<evidence type="ECO:0000313" key="3">
    <source>
        <dbReference type="Proteomes" id="UP001198034"/>
    </source>
</evidence>
<reference evidence="2 3" key="1">
    <citation type="submission" date="2021-10" db="EMBL/GenBank/DDBJ databases">
        <authorList>
            <person name="Chen M."/>
        </authorList>
    </citation>
    <scope>NUCLEOTIDE SEQUENCE [LARGE SCALE GENOMIC DNA]</scope>
    <source>
        <strain evidence="2 3">H3-26</strain>
    </source>
</reference>
<dbReference type="Gene3D" id="3.40.30.10">
    <property type="entry name" value="Glutaredoxin"/>
    <property type="match status" value="1"/>
</dbReference>
<dbReference type="CDD" id="cd03025">
    <property type="entry name" value="DsbA_FrnE_like"/>
    <property type="match status" value="1"/>
</dbReference>
<comment type="caution">
    <text evidence="2">The sequence shown here is derived from an EMBL/GenBank/DDBJ whole genome shotgun (WGS) entry which is preliminary data.</text>
</comment>
<dbReference type="PANTHER" id="PTHR13887">
    <property type="entry name" value="GLUTATHIONE S-TRANSFERASE KAPPA"/>
    <property type="match status" value="1"/>
</dbReference>
<dbReference type="RefSeq" id="WP_226765149.1">
    <property type="nucleotide sequence ID" value="NZ_JAJAWG010000015.1"/>
</dbReference>
<name>A0ABS8BNZ6_9NEIS</name>
<keyword evidence="3" id="KW-1185">Reference proteome</keyword>
<dbReference type="EMBL" id="JAJAWG010000015">
    <property type="protein sequence ID" value="MCB5197455.1"/>
    <property type="molecule type" value="Genomic_DNA"/>
</dbReference>
<evidence type="ECO:0000313" key="2">
    <source>
        <dbReference type="EMBL" id="MCB5197455.1"/>
    </source>
</evidence>
<protein>
    <submittedName>
        <fullName evidence="2">DsbA family protein</fullName>
    </submittedName>
</protein>